<proteinExistence type="predicted"/>
<evidence type="ECO:0000313" key="3">
    <source>
        <dbReference type="Proteomes" id="UP001612415"/>
    </source>
</evidence>
<name>A0ABW7Y3R0_STRCE</name>
<dbReference type="Proteomes" id="UP001612415">
    <property type="component" value="Unassembled WGS sequence"/>
</dbReference>
<dbReference type="InterPro" id="IPR002645">
    <property type="entry name" value="STAS_dom"/>
</dbReference>
<organism evidence="2 3">
    <name type="scientific">Streptomyces cellulosae</name>
    <dbReference type="NCBI Taxonomy" id="1968"/>
    <lineage>
        <taxon>Bacteria</taxon>
        <taxon>Bacillati</taxon>
        <taxon>Actinomycetota</taxon>
        <taxon>Actinomycetes</taxon>
        <taxon>Kitasatosporales</taxon>
        <taxon>Streptomycetaceae</taxon>
        <taxon>Streptomyces</taxon>
    </lineage>
</organism>
<keyword evidence="3" id="KW-1185">Reference proteome</keyword>
<dbReference type="PROSITE" id="PS50801">
    <property type="entry name" value="STAS"/>
    <property type="match status" value="1"/>
</dbReference>
<dbReference type="SUPFAM" id="SSF52091">
    <property type="entry name" value="SpoIIaa-like"/>
    <property type="match status" value="1"/>
</dbReference>
<accession>A0ABW7Y3R0</accession>
<dbReference type="Pfam" id="PF01740">
    <property type="entry name" value="STAS"/>
    <property type="match status" value="1"/>
</dbReference>
<comment type="caution">
    <text evidence="2">The sequence shown here is derived from an EMBL/GenBank/DDBJ whole genome shotgun (WGS) entry which is preliminary data.</text>
</comment>
<dbReference type="Gene3D" id="3.30.750.24">
    <property type="entry name" value="STAS domain"/>
    <property type="match status" value="1"/>
</dbReference>
<gene>
    <name evidence="2" type="ORF">ACIA8P_20380</name>
</gene>
<dbReference type="EMBL" id="JBITDC010000007">
    <property type="protein sequence ID" value="MFI5677001.1"/>
    <property type="molecule type" value="Genomic_DNA"/>
</dbReference>
<evidence type="ECO:0000259" key="1">
    <source>
        <dbReference type="PROSITE" id="PS50801"/>
    </source>
</evidence>
<sequence>MSTVTFLPNPCELRDLRDLPGRTTLLALPPEIDISNATGLLDRVLSVLDARADRLRTLVLDLTATHFMDSQGVRLVGEVRHRLPPGARLRVVARSDGAPTRVLELTGVRRDVPVYDNLSEALED</sequence>
<reference evidence="2 3" key="1">
    <citation type="submission" date="2024-10" db="EMBL/GenBank/DDBJ databases">
        <title>The Natural Products Discovery Center: Release of the First 8490 Sequenced Strains for Exploring Actinobacteria Biosynthetic Diversity.</title>
        <authorList>
            <person name="Kalkreuter E."/>
            <person name="Kautsar S.A."/>
            <person name="Yang D."/>
            <person name="Bader C.D."/>
            <person name="Teijaro C.N."/>
            <person name="Fluegel L."/>
            <person name="Davis C.M."/>
            <person name="Simpson J.R."/>
            <person name="Lauterbach L."/>
            <person name="Steele A.D."/>
            <person name="Gui C."/>
            <person name="Meng S."/>
            <person name="Li G."/>
            <person name="Viehrig K."/>
            <person name="Ye F."/>
            <person name="Su P."/>
            <person name="Kiefer A.F."/>
            <person name="Nichols A."/>
            <person name="Cepeda A.J."/>
            <person name="Yan W."/>
            <person name="Fan B."/>
            <person name="Jiang Y."/>
            <person name="Adhikari A."/>
            <person name="Zheng C.-J."/>
            <person name="Schuster L."/>
            <person name="Cowan T.M."/>
            <person name="Smanski M.J."/>
            <person name="Chevrette M.G."/>
            <person name="De Carvalho L.P.S."/>
            <person name="Shen B."/>
        </authorList>
    </citation>
    <scope>NUCLEOTIDE SEQUENCE [LARGE SCALE GENOMIC DNA]</scope>
    <source>
        <strain evidence="2 3">NPDC051599</strain>
    </source>
</reference>
<feature type="domain" description="STAS" evidence="1">
    <location>
        <begin position="25"/>
        <end position="124"/>
    </location>
</feature>
<evidence type="ECO:0000313" key="2">
    <source>
        <dbReference type="EMBL" id="MFI5677001.1"/>
    </source>
</evidence>
<dbReference type="CDD" id="cd07043">
    <property type="entry name" value="STAS_anti-anti-sigma_factors"/>
    <property type="match status" value="1"/>
</dbReference>
<dbReference type="RefSeq" id="WP_398657691.1">
    <property type="nucleotide sequence ID" value="NZ_JBITDC010000007.1"/>
</dbReference>
<protein>
    <submittedName>
        <fullName evidence="2">STAS domain-containing protein</fullName>
    </submittedName>
</protein>
<dbReference type="InterPro" id="IPR036513">
    <property type="entry name" value="STAS_dom_sf"/>
</dbReference>